<keyword evidence="3" id="KW-0804">Transcription</keyword>
<dbReference type="PANTHER" id="PTHR43537:SF45">
    <property type="entry name" value="GNTR FAMILY REGULATORY PROTEIN"/>
    <property type="match status" value="1"/>
</dbReference>
<protein>
    <submittedName>
        <fullName evidence="6">GntR family transcriptional regulator</fullName>
    </submittedName>
</protein>
<dbReference type="InterPro" id="IPR000524">
    <property type="entry name" value="Tscrpt_reg_HTH_GntR"/>
</dbReference>
<dbReference type="SUPFAM" id="SSF46785">
    <property type="entry name" value="Winged helix' DNA-binding domain"/>
    <property type="match status" value="1"/>
</dbReference>
<dbReference type="GO" id="GO:0003700">
    <property type="term" value="F:DNA-binding transcription factor activity"/>
    <property type="evidence" value="ECO:0007669"/>
    <property type="project" value="InterPro"/>
</dbReference>
<evidence type="ECO:0000256" key="2">
    <source>
        <dbReference type="ARBA" id="ARBA00023125"/>
    </source>
</evidence>
<dbReference type="SMART" id="SM00345">
    <property type="entry name" value="HTH_GNTR"/>
    <property type="match status" value="1"/>
</dbReference>
<dbReference type="InterPro" id="IPR011711">
    <property type="entry name" value="GntR_C"/>
</dbReference>
<name>A0A7H8NJU3_9ACTN</name>
<dbReference type="SUPFAM" id="SSF48008">
    <property type="entry name" value="GntR ligand-binding domain-like"/>
    <property type="match status" value="1"/>
</dbReference>
<dbReference type="PROSITE" id="PS50949">
    <property type="entry name" value="HTH_GNTR"/>
    <property type="match status" value="1"/>
</dbReference>
<dbReference type="GO" id="GO:0003677">
    <property type="term" value="F:DNA binding"/>
    <property type="evidence" value="ECO:0007669"/>
    <property type="project" value="UniProtKB-KW"/>
</dbReference>
<dbReference type="Pfam" id="PF07729">
    <property type="entry name" value="FCD"/>
    <property type="match status" value="1"/>
</dbReference>
<feature type="domain" description="HTH gntR-type" evidence="5">
    <location>
        <begin position="54"/>
        <end position="121"/>
    </location>
</feature>
<dbReference type="InterPro" id="IPR008920">
    <property type="entry name" value="TF_FadR/GntR_C"/>
</dbReference>
<keyword evidence="1" id="KW-0805">Transcription regulation</keyword>
<evidence type="ECO:0000256" key="3">
    <source>
        <dbReference type="ARBA" id="ARBA00023163"/>
    </source>
</evidence>
<dbReference type="AlphaFoldDB" id="A0A7H8NJU3"/>
<dbReference type="InterPro" id="IPR036388">
    <property type="entry name" value="WH-like_DNA-bd_sf"/>
</dbReference>
<reference evidence="6 7" key="1">
    <citation type="submission" date="2020-06" db="EMBL/GenBank/DDBJ databases">
        <title>Genome mining for natural products.</title>
        <authorList>
            <person name="Zhang B."/>
            <person name="Shi J."/>
            <person name="Ge H."/>
        </authorList>
    </citation>
    <scope>NUCLEOTIDE SEQUENCE [LARGE SCALE GENOMIC DNA]</scope>
    <source>
        <strain evidence="6 7">NA00687</strain>
    </source>
</reference>
<dbReference type="Gene3D" id="1.20.120.530">
    <property type="entry name" value="GntR ligand-binding domain-like"/>
    <property type="match status" value="1"/>
</dbReference>
<evidence type="ECO:0000313" key="6">
    <source>
        <dbReference type="EMBL" id="QKW54857.1"/>
    </source>
</evidence>
<dbReference type="InterPro" id="IPR036390">
    <property type="entry name" value="WH_DNA-bd_sf"/>
</dbReference>
<dbReference type="EMBL" id="CP054929">
    <property type="protein sequence ID" value="QKW54857.1"/>
    <property type="molecule type" value="Genomic_DNA"/>
</dbReference>
<dbReference type="PANTHER" id="PTHR43537">
    <property type="entry name" value="TRANSCRIPTIONAL REGULATOR, GNTR FAMILY"/>
    <property type="match status" value="1"/>
</dbReference>
<sequence>MHLWCVKPGKSGPRRTGTSQGGRVEQCAAQVNVGGWPEARAGTAPAAPALPRRFSVREQVLDALRAALLAGELTPDRVYSAPSLADRYGVSATPVREAMQRLASEGAVHIVPNRGFRVARRTPREAAELAEVRALLEVPAILRLARTVPARQWSALRPLADAAALAAASGDVAGYADADRAFHGAVLGMSGNNQLVLIAAELHRRSQWSPAPARDHGDLVADAAEHAALLDALAAGDAVAAETVIRAHFA</sequence>
<keyword evidence="7" id="KW-1185">Reference proteome</keyword>
<evidence type="ECO:0000313" key="7">
    <source>
        <dbReference type="Proteomes" id="UP000509303"/>
    </source>
</evidence>
<dbReference type="SMART" id="SM00895">
    <property type="entry name" value="FCD"/>
    <property type="match status" value="1"/>
</dbReference>
<evidence type="ECO:0000256" key="4">
    <source>
        <dbReference type="SAM" id="MobiDB-lite"/>
    </source>
</evidence>
<keyword evidence="2" id="KW-0238">DNA-binding</keyword>
<accession>A0A7H8NJU3</accession>
<dbReference type="Gene3D" id="1.10.10.10">
    <property type="entry name" value="Winged helix-like DNA-binding domain superfamily/Winged helix DNA-binding domain"/>
    <property type="match status" value="1"/>
</dbReference>
<feature type="region of interest" description="Disordered" evidence="4">
    <location>
        <begin position="1"/>
        <end position="22"/>
    </location>
</feature>
<dbReference type="Pfam" id="PF00392">
    <property type="entry name" value="GntR"/>
    <property type="match status" value="1"/>
</dbReference>
<evidence type="ECO:0000256" key="1">
    <source>
        <dbReference type="ARBA" id="ARBA00023015"/>
    </source>
</evidence>
<evidence type="ECO:0000259" key="5">
    <source>
        <dbReference type="PROSITE" id="PS50949"/>
    </source>
</evidence>
<organism evidence="6 7">
    <name type="scientific">Streptomyces buecherae</name>
    <dbReference type="NCBI Taxonomy" id="2763006"/>
    <lineage>
        <taxon>Bacteria</taxon>
        <taxon>Bacillati</taxon>
        <taxon>Actinomycetota</taxon>
        <taxon>Actinomycetes</taxon>
        <taxon>Kitasatosporales</taxon>
        <taxon>Streptomycetaceae</taxon>
        <taxon>Streptomyces</taxon>
    </lineage>
</organism>
<dbReference type="Proteomes" id="UP000509303">
    <property type="component" value="Chromosome"/>
</dbReference>
<gene>
    <name evidence="6" type="ORF">HUT08_29275</name>
</gene>
<proteinExistence type="predicted"/>